<dbReference type="FunFam" id="3.10.310.10:FF:000005">
    <property type="entry name" value="Proline racemase"/>
    <property type="match status" value="1"/>
</dbReference>
<evidence type="ECO:0000256" key="4">
    <source>
        <dbReference type="ARBA" id="ARBA00069700"/>
    </source>
</evidence>
<proteinExistence type="inferred from homology"/>
<dbReference type="SFLD" id="SFLDS00028">
    <property type="entry name" value="Proline_Racemase"/>
    <property type="match status" value="1"/>
</dbReference>
<dbReference type="GO" id="GO:0018112">
    <property type="term" value="F:proline racemase activity"/>
    <property type="evidence" value="ECO:0007669"/>
    <property type="project" value="UniProtKB-EC"/>
</dbReference>
<evidence type="ECO:0000256" key="3">
    <source>
        <dbReference type="ARBA" id="ARBA00067038"/>
    </source>
</evidence>
<accession>A0A498CYY5</accession>
<dbReference type="SUPFAM" id="SSF54506">
    <property type="entry name" value="Diaminopimelate epimerase-like"/>
    <property type="match status" value="1"/>
</dbReference>
<comment type="similarity">
    <text evidence="1">Belongs to the proline racemase family.</text>
</comment>
<dbReference type="Proteomes" id="UP000276301">
    <property type="component" value="Unassembled WGS sequence"/>
</dbReference>
<protein>
    <recommendedName>
        <fullName evidence="4">Proline racemase</fullName>
        <ecNumber evidence="3">5.1.1.4</ecNumber>
    </recommendedName>
</protein>
<dbReference type="InterPro" id="IPR008794">
    <property type="entry name" value="Pro_racemase_fam"/>
</dbReference>
<evidence type="ECO:0000313" key="6">
    <source>
        <dbReference type="Proteomes" id="UP000276301"/>
    </source>
</evidence>
<dbReference type="PIRSF" id="PIRSF029792">
    <property type="entry name" value="Pro_racemase"/>
    <property type="match status" value="1"/>
</dbReference>
<dbReference type="GO" id="GO:0047580">
    <property type="term" value="F:4-hydroxyproline epimerase activity"/>
    <property type="evidence" value="ECO:0007669"/>
    <property type="project" value="TreeGrafter"/>
</dbReference>
<dbReference type="RefSeq" id="WP_121586685.1">
    <property type="nucleotide sequence ID" value="NZ_RCHT01000008.1"/>
</dbReference>
<dbReference type="AlphaFoldDB" id="A0A498CYY5"/>
<dbReference type="PANTHER" id="PTHR33442">
    <property type="entry name" value="TRANS-3-HYDROXY-L-PROLINE DEHYDRATASE"/>
    <property type="match status" value="1"/>
</dbReference>
<evidence type="ECO:0000256" key="2">
    <source>
        <dbReference type="ARBA" id="ARBA00052373"/>
    </source>
</evidence>
<comment type="caution">
    <text evidence="5">The sequence shown here is derived from an EMBL/GenBank/DDBJ whole genome shotgun (WGS) entry which is preliminary data.</text>
</comment>
<evidence type="ECO:0000256" key="1">
    <source>
        <dbReference type="ARBA" id="ARBA00007529"/>
    </source>
</evidence>
<sequence>MIASRMFTAVDTHTEGEATRIVTGGMPAVPGATMAEKRAYLQERLDHVRRMLLFEPRGHKDMFGAFLLPPCRPEADAGVVFMDSGSYLNMCGHGSIGVVTALLETGMVPCEGEEADVTLDTPSGLIRARAKVHNGRVREVTVRNVPAFLYREGVPVALSDGRTVHADIAFGGNFFALVEAEEAGVALDAADKDRLTARGAEIRDALNAAGGIAHPLLPHIRTVDLVEFCGPARDPRADARNVVVFGDGQIDRSPCGTGTSAKLALLRARGELPLGKPYVHESILGTLFTGVAAEDTAQGGYPAIVPEITGRAYVTGLAQYLLDPEDPLGGGFLL</sequence>
<evidence type="ECO:0000313" key="5">
    <source>
        <dbReference type="EMBL" id="RLL11578.1"/>
    </source>
</evidence>
<keyword evidence="6" id="KW-1185">Reference proteome</keyword>
<dbReference type="Gene3D" id="3.10.310.10">
    <property type="entry name" value="Diaminopimelate Epimerase, Chain A, domain 1"/>
    <property type="match status" value="2"/>
</dbReference>
<comment type="catalytic activity">
    <reaction evidence="2">
        <text>L-proline = D-proline</text>
        <dbReference type="Rhea" id="RHEA:10680"/>
        <dbReference type="ChEBI" id="CHEBI:57726"/>
        <dbReference type="ChEBI" id="CHEBI:60039"/>
        <dbReference type="EC" id="5.1.1.4"/>
    </reaction>
</comment>
<reference evidence="5 6" key="1">
    <citation type="submission" date="2018-10" db="EMBL/GenBank/DDBJ databases">
        <title>Anaerotruncus faecis sp. nov., isolated from human feces.</title>
        <authorList>
            <person name="Wang Y.-J."/>
        </authorList>
    </citation>
    <scope>NUCLEOTIDE SEQUENCE [LARGE SCALE GENOMIC DNA]</scope>
    <source>
        <strain evidence="5 6">22A2-44</strain>
    </source>
</reference>
<dbReference type="Pfam" id="PF05544">
    <property type="entry name" value="Pro_racemase"/>
    <property type="match status" value="1"/>
</dbReference>
<name>A0A498CYY5_9FIRM</name>
<organism evidence="5 6">
    <name type="scientific">Anaerotruncus massiliensis</name>
    <name type="common">ex Liu et al. 2021</name>
    <dbReference type="NCBI Taxonomy" id="2321404"/>
    <lineage>
        <taxon>Bacteria</taxon>
        <taxon>Bacillati</taxon>
        <taxon>Bacillota</taxon>
        <taxon>Clostridia</taxon>
        <taxon>Eubacteriales</taxon>
        <taxon>Oscillospiraceae</taxon>
        <taxon>Anaerotruncus</taxon>
    </lineage>
</organism>
<gene>
    <name evidence="5" type="ORF">D4A47_06660</name>
</gene>
<dbReference type="EC" id="5.1.1.4" evidence="3"/>
<dbReference type="PANTHER" id="PTHR33442:SF5">
    <property type="entry name" value="BIFUNCTIONAL TRANS-3-HYDROXY-L-PROLINE DEHYDRATASE_2-EPIMERASE"/>
    <property type="match status" value="1"/>
</dbReference>
<dbReference type="EMBL" id="RCHT01000008">
    <property type="protein sequence ID" value="RLL11578.1"/>
    <property type="molecule type" value="Genomic_DNA"/>
</dbReference>